<dbReference type="Proteomes" id="UP000553343">
    <property type="component" value="Unassembled WGS sequence"/>
</dbReference>
<organism evidence="1 2">
    <name type="scientific">Desulfobacter latus</name>
    <dbReference type="NCBI Taxonomy" id="2292"/>
    <lineage>
        <taxon>Bacteria</taxon>
        <taxon>Pseudomonadati</taxon>
        <taxon>Thermodesulfobacteriota</taxon>
        <taxon>Desulfobacteria</taxon>
        <taxon>Desulfobacterales</taxon>
        <taxon>Desulfobacteraceae</taxon>
        <taxon>Desulfobacter</taxon>
    </lineage>
</organism>
<dbReference type="AlphaFoldDB" id="A0A850SWZ5"/>
<comment type="caution">
    <text evidence="1">The sequence shown here is derived from an EMBL/GenBank/DDBJ whole genome shotgun (WGS) entry which is preliminary data.</text>
</comment>
<keyword evidence="2" id="KW-1185">Reference proteome</keyword>
<dbReference type="InterPro" id="IPR027417">
    <property type="entry name" value="P-loop_NTPase"/>
</dbReference>
<proteinExistence type="predicted"/>
<reference evidence="1 2" key="1">
    <citation type="submission" date="2020-06" db="EMBL/GenBank/DDBJ databases">
        <title>High-quality draft genome of sulfate reducer Desulfobacter latus type strain AcrS2 isolated from marine sediment.</title>
        <authorList>
            <person name="Hoppe M."/>
            <person name="Larsen C.K."/>
            <person name="Marshall I.P.G."/>
            <person name="Schramm A."/>
            <person name="Marietou A.G."/>
        </authorList>
    </citation>
    <scope>NUCLEOTIDE SEQUENCE [LARGE SCALE GENOMIC DNA]</scope>
    <source>
        <strain evidence="1 2">AcRS2</strain>
    </source>
</reference>
<protein>
    <recommendedName>
        <fullName evidence="3">Sulfotransferase domain-containing protein</fullName>
    </recommendedName>
</protein>
<dbReference type="RefSeq" id="WP_178367127.1">
    <property type="nucleotide sequence ID" value="NZ_JACADJ010000042.1"/>
</dbReference>
<evidence type="ECO:0000313" key="1">
    <source>
        <dbReference type="EMBL" id="NWH05669.1"/>
    </source>
</evidence>
<name>A0A850SWZ5_9BACT</name>
<dbReference type="SUPFAM" id="SSF52540">
    <property type="entry name" value="P-loop containing nucleoside triphosphate hydrolases"/>
    <property type="match status" value="1"/>
</dbReference>
<gene>
    <name evidence="1" type="ORF">HXW94_11855</name>
</gene>
<evidence type="ECO:0008006" key="3">
    <source>
        <dbReference type="Google" id="ProtNLM"/>
    </source>
</evidence>
<dbReference type="Gene3D" id="3.40.50.300">
    <property type="entry name" value="P-loop containing nucleotide triphosphate hydrolases"/>
    <property type="match status" value="1"/>
</dbReference>
<evidence type="ECO:0000313" key="2">
    <source>
        <dbReference type="Proteomes" id="UP000553343"/>
    </source>
</evidence>
<dbReference type="EMBL" id="JACADJ010000042">
    <property type="protein sequence ID" value="NWH05669.1"/>
    <property type="molecule type" value="Genomic_DNA"/>
</dbReference>
<accession>A0A850SWZ5</accession>
<sequence>MILHIGMPKTGTTALQGFFARNQDAFSQKQTIYPASARRANQHYFSAISSSDDPQIFVKSWKDLYKEMESKDWQTMVLSSELFFFHSELEELKEVCDWFCADIHVVLFLRNHIHAVRSIYRTAIKSLPRVCCTADLFTDFLIRKNDSIGIKSKRRNFNYQSIIEDWENTFSKDNVHVISYDEAVKNSNTVEAF</sequence>